<feature type="binding site" evidence="7">
    <location>
        <position position="97"/>
    </location>
    <ligand>
        <name>S-adenosyl-L-methionine</name>
        <dbReference type="ChEBI" id="CHEBI:59789"/>
    </ligand>
</feature>
<feature type="binding site" evidence="7">
    <location>
        <position position="150"/>
    </location>
    <ligand>
        <name>substrate</name>
    </ligand>
</feature>
<evidence type="ECO:0000256" key="4">
    <source>
        <dbReference type="ARBA" id="ARBA00022679"/>
    </source>
</evidence>
<comment type="similarity">
    <text evidence="7">Belongs to the class I-like SAM-binding methyltransferase superfamily. TrmB family.</text>
</comment>
<sequence length="242" mass="27785">MSPVSTSHLRKADYGPEAERKAFFGRRSAHKLHPTQQRLADELLPKVKLQLPDGPLSLENAFEQQRQKNFIEIGYGGGEHLARQAQNNRDANYIGCEPFIGGIGKMLAAIDDAELKNVKLYTDDALHLIKALPEASFDGAYLLYPDPWPKKRHHKRRFINPVTLSALARILKPGAEFRVATDIEDYATWVLGHVMRHDQFVWPAQNAGSWHNPWSDWQPTRYEQKARKEGRHVSFYFSFVRI</sequence>
<dbReference type="PROSITE" id="PS51625">
    <property type="entry name" value="SAM_MT_TRMB"/>
    <property type="match status" value="1"/>
</dbReference>
<keyword evidence="4 7" id="KW-0808">Transferase</keyword>
<comment type="catalytic activity">
    <reaction evidence="1 7">
        <text>guanosine(46) in tRNA + S-adenosyl-L-methionine = N(7)-methylguanosine(46) in tRNA + S-adenosyl-L-homocysteine</text>
        <dbReference type="Rhea" id="RHEA:42708"/>
        <dbReference type="Rhea" id="RHEA-COMP:10188"/>
        <dbReference type="Rhea" id="RHEA-COMP:10189"/>
        <dbReference type="ChEBI" id="CHEBI:57856"/>
        <dbReference type="ChEBI" id="CHEBI:59789"/>
        <dbReference type="ChEBI" id="CHEBI:74269"/>
        <dbReference type="ChEBI" id="CHEBI:74480"/>
        <dbReference type="EC" id="2.1.1.33"/>
    </reaction>
</comment>
<reference evidence="8" key="1">
    <citation type="journal article" date="2014" name="Int. J. Syst. Evol. Microbiol.">
        <title>Complete genome of a new Firmicutes species belonging to the dominant human colonic microbiota ('Ruminococcus bicirculans') reveals two chromosomes and a selective capacity to utilize plant glucans.</title>
        <authorList>
            <consortium name="NISC Comparative Sequencing Program"/>
            <person name="Wegmann U."/>
            <person name="Louis P."/>
            <person name="Goesmann A."/>
            <person name="Henrissat B."/>
            <person name="Duncan S.H."/>
            <person name="Flint H.J."/>
        </authorList>
    </citation>
    <scope>NUCLEOTIDE SEQUENCE</scope>
    <source>
        <strain evidence="8">NBRC 107169</strain>
    </source>
</reference>
<dbReference type="InterPro" id="IPR055361">
    <property type="entry name" value="tRNA_methyltr_TrmB_bact"/>
</dbReference>
<feature type="binding site" evidence="7">
    <location>
        <position position="72"/>
    </location>
    <ligand>
        <name>S-adenosyl-L-methionine</name>
        <dbReference type="ChEBI" id="CHEBI:59789"/>
    </ligand>
</feature>
<name>A0ABQ5UNZ4_9HYPH</name>
<comment type="caution">
    <text evidence="8">The sequence shown here is derived from an EMBL/GenBank/DDBJ whole genome shotgun (WGS) entry which is preliminary data.</text>
</comment>
<feature type="binding site" evidence="7">
    <location>
        <position position="182"/>
    </location>
    <ligand>
        <name>substrate</name>
    </ligand>
</feature>
<dbReference type="EMBL" id="BSNI01000002">
    <property type="protein sequence ID" value="GLQ16933.1"/>
    <property type="molecule type" value="Genomic_DNA"/>
</dbReference>
<evidence type="ECO:0000313" key="9">
    <source>
        <dbReference type="Proteomes" id="UP001161405"/>
    </source>
</evidence>
<proteinExistence type="inferred from homology"/>
<keyword evidence="5 7" id="KW-0949">S-adenosyl-L-methionine</keyword>
<dbReference type="PANTHER" id="PTHR23417">
    <property type="entry name" value="3-DEOXY-D-MANNO-OCTULOSONIC-ACID TRANSFERASE/TRNA GUANINE-N 7 - -METHYLTRANSFERASE"/>
    <property type="match status" value="1"/>
</dbReference>
<dbReference type="Gene3D" id="3.40.50.150">
    <property type="entry name" value="Vaccinia Virus protein VP39"/>
    <property type="match status" value="1"/>
</dbReference>
<feature type="binding site" evidence="7">
    <location>
        <position position="124"/>
    </location>
    <ligand>
        <name>S-adenosyl-L-methionine</name>
        <dbReference type="ChEBI" id="CHEBI:59789"/>
    </ligand>
</feature>
<dbReference type="RefSeq" id="WP_284362737.1">
    <property type="nucleotide sequence ID" value="NZ_BSNI01000002.1"/>
</dbReference>
<feature type="binding site" evidence="7">
    <location>
        <position position="146"/>
    </location>
    <ligand>
        <name>S-adenosyl-L-methionine</name>
        <dbReference type="ChEBI" id="CHEBI:59789"/>
    </ligand>
</feature>
<evidence type="ECO:0000313" key="8">
    <source>
        <dbReference type="EMBL" id="GLQ16933.1"/>
    </source>
</evidence>
<evidence type="ECO:0000256" key="1">
    <source>
        <dbReference type="ARBA" id="ARBA00000142"/>
    </source>
</evidence>
<keyword evidence="6 7" id="KW-0819">tRNA processing</keyword>
<dbReference type="Proteomes" id="UP001161405">
    <property type="component" value="Unassembled WGS sequence"/>
</dbReference>
<comment type="caution">
    <text evidence="7">Lacks conserved residue(s) required for the propagation of feature annotation.</text>
</comment>
<dbReference type="Pfam" id="PF02390">
    <property type="entry name" value="Methyltransf_4"/>
    <property type="match status" value="1"/>
</dbReference>
<protein>
    <recommendedName>
        <fullName evidence="7">tRNA (guanine-N(7)-)-methyltransferase</fullName>
        <ecNumber evidence="7">2.1.1.33</ecNumber>
    </recommendedName>
    <alternativeName>
        <fullName evidence="7">tRNA (guanine(46)-N(7))-methyltransferase</fullName>
    </alternativeName>
    <alternativeName>
        <fullName evidence="7">tRNA(m7G46)-methyltransferase</fullName>
    </alternativeName>
</protein>
<dbReference type="InterPro" id="IPR003358">
    <property type="entry name" value="tRNA_(Gua-N-7)_MeTrfase_Trmb"/>
</dbReference>
<feature type="binding site" evidence="7">
    <location>
        <begin position="220"/>
        <end position="223"/>
    </location>
    <ligand>
        <name>substrate</name>
    </ligand>
</feature>
<dbReference type="SUPFAM" id="SSF53335">
    <property type="entry name" value="S-adenosyl-L-methionine-dependent methyltransferases"/>
    <property type="match status" value="1"/>
</dbReference>
<dbReference type="InterPro" id="IPR029063">
    <property type="entry name" value="SAM-dependent_MTases_sf"/>
</dbReference>
<evidence type="ECO:0000256" key="5">
    <source>
        <dbReference type="ARBA" id="ARBA00022691"/>
    </source>
</evidence>
<evidence type="ECO:0000256" key="7">
    <source>
        <dbReference type="HAMAP-Rule" id="MF_01057"/>
    </source>
</evidence>
<dbReference type="NCBIfam" id="TIGR00091">
    <property type="entry name" value="tRNA (guanosine(46)-N7)-methyltransferase TrmB"/>
    <property type="match status" value="1"/>
</dbReference>
<evidence type="ECO:0000256" key="3">
    <source>
        <dbReference type="ARBA" id="ARBA00022603"/>
    </source>
</evidence>
<comment type="pathway">
    <text evidence="7">tRNA modification; N(7)-methylguanine-tRNA biosynthesis.</text>
</comment>
<dbReference type="HAMAP" id="MF_01057">
    <property type="entry name" value="tRNA_methyltr_TrmB"/>
    <property type="match status" value="1"/>
</dbReference>
<organism evidence="8 9">
    <name type="scientific">Maritalea porphyrae</name>
    <dbReference type="NCBI Taxonomy" id="880732"/>
    <lineage>
        <taxon>Bacteria</taxon>
        <taxon>Pseudomonadati</taxon>
        <taxon>Pseudomonadota</taxon>
        <taxon>Alphaproteobacteria</taxon>
        <taxon>Hyphomicrobiales</taxon>
        <taxon>Devosiaceae</taxon>
        <taxon>Maritalea</taxon>
    </lineage>
</organism>
<keyword evidence="3 7" id="KW-0489">Methyltransferase</keyword>
<dbReference type="PANTHER" id="PTHR23417:SF14">
    <property type="entry name" value="PENTACOTRIPEPTIDE-REPEAT REGION OF PRORP DOMAIN-CONTAINING PROTEIN"/>
    <property type="match status" value="1"/>
</dbReference>
<reference evidence="8" key="2">
    <citation type="submission" date="2023-01" db="EMBL/GenBank/DDBJ databases">
        <title>Draft genome sequence of Maritalea porphyrae strain NBRC 107169.</title>
        <authorList>
            <person name="Sun Q."/>
            <person name="Mori K."/>
        </authorList>
    </citation>
    <scope>NUCLEOTIDE SEQUENCE</scope>
    <source>
        <strain evidence="8">NBRC 107169</strain>
    </source>
</reference>
<accession>A0ABQ5UNZ4</accession>
<keyword evidence="9" id="KW-1185">Reference proteome</keyword>
<gene>
    <name evidence="7 8" type="primary">trmB</name>
    <name evidence="8" type="ORF">GCM10007879_11820</name>
</gene>
<evidence type="ECO:0000256" key="2">
    <source>
        <dbReference type="ARBA" id="ARBA00003015"/>
    </source>
</evidence>
<comment type="function">
    <text evidence="2 7">Catalyzes the formation of N(7)-methylguanine at position 46 (m7G46) in tRNA.</text>
</comment>
<dbReference type="EC" id="2.1.1.33" evidence="7"/>
<evidence type="ECO:0000256" key="6">
    <source>
        <dbReference type="ARBA" id="ARBA00022694"/>
    </source>
</evidence>